<protein>
    <recommendedName>
        <fullName evidence="8">Phosphoinositide phospholipase C</fullName>
        <ecNumber evidence="8">3.1.4.11</ecNumber>
    </recommendedName>
</protein>
<evidence type="ECO:0000256" key="3">
    <source>
        <dbReference type="ARBA" id="ARBA00022837"/>
    </source>
</evidence>
<dbReference type="Gene3D" id="2.30.29.30">
    <property type="entry name" value="Pleckstrin-homology domain (PH domain)/Phosphotyrosine-binding domain (PTB)"/>
    <property type="match status" value="1"/>
</dbReference>
<comment type="catalytic activity">
    <reaction evidence="1 8">
        <text>a 1,2-diacyl-sn-glycero-3-phospho-(1D-myo-inositol-4,5-bisphosphate) + H2O = 1D-myo-inositol 1,4,5-trisphosphate + a 1,2-diacyl-sn-glycerol + H(+)</text>
        <dbReference type="Rhea" id="RHEA:33179"/>
        <dbReference type="ChEBI" id="CHEBI:15377"/>
        <dbReference type="ChEBI" id="CHEBI:15378"/>
        <dbReference type="ChEBI" id="CHEBI:17815"/>
        <dbReference type="ChEBI" id="CHEBI:58456"/>
        <dbReference type="ChEBI" id="CHEBI:203600"/>
        <dbReference type="EC" id="3.1.4.11"/>
    </reaction>
</comment>
<evidence type="ECO:0000256" key="2">
    <source>
        <dbReference type="ARBA" id="ARBA00022801"/>
    </source>
</evidence>
<feature type="compositionally biased region" description="Low complexity" evidence="9">
    <location>
        <begin position="739"/>
        <end position="751"/>
    </location>
</feature>
<dbReference type="Pfam" id="PF00387">
    <property type="entry name" value="PI-PLC-Y"/>
    <property type="match status" value="1"/>
</dbReference>
<dbReference type="PROSITE" id="PS50007">
    <property type="entry name" value="PIPLC_X_DOMAIN"/>
    <property type="match status" value="1"/>
</dbReference>
<dbReference type="SUPFAM" id="SSF49562">
    <property type="entry name" value="C2 domain (Calcium/lipid-binding domain, CaLB)"/>
    <property type="match status" value="1"/>
</dbReference>
<dbReference type="OMA" id="HWQREMS"/>
<feature type="compositionally biased region" description="Basic and acidic residues" evidence="9">
    <location>
        <begin position="1135"/>
        <end position="1145"/>
    </location>
</feature>
<dbReference type="InterPro" id="IPR000008">
    <property type="entry name" value="C2_dom"/>
</dbReference>
<proteinExistence type="predicted"/>
<dbReference type="CDD" id="cd13360">
    <property type="entry name" value="PH_PLC_fungal"/>
    <property type="match status" value="1"/>
</dbReference>
<evidence type="ECO:0000313" key="13">
    <source>
        <dbReference type="EMBL" id="CCX33765.1"/>
    </source>
</evidence>
<dbReference type="InterPro" id="IPR011992">
    <property type="entry name" value="EF-hand-dom_pair"/>
</dbReference>
<keyword evidence="14" id="KW-1185">Reference proteome</keyword>
<reference evidence="13 14" key="1">
    <citation type="journal article" date="2013" name="PLoS Genet.">
        <title>The genome and development-dependent transcriptomes of Pyronema confluens: a window into fungal evolution.</title>
        <authorList>
            <person name="Traeger S."/>
            <person name="Altegoer F."/>
            <person name="Freitag M."/>
            <person name="Gabaldon T."/>
            <person name="Kempken F."/>
            <person name="Kumar A."/>
            <person name="Marcet-Houben M."/>
            <person name="Poggeler S."/>
            <person name="Stajich J.E."/>
            <person name="Nowrousian M."/>
        </authorList>
    </citation>
    <scope>NUCLEOTIDE SEQUENCE [LARGE SCALE GENOMIC DNA]</scope>
    <source>
        <strain evidence="14">CBS 100304</strain>
        <tissue evidence="13">Vegetative mycelium</tissue>
    </source>
</reference>
<feature type="region of interest" description="Disordered" evidence="9">
    <location>
        <begin position="1"/>
        <end position="22"/>
    </location>
</feature>
<feature type="compositionally biased region" description="Polar residues" evidence="9">
    <location>
        <begin position="84"/>
        <end position="113"/>
    </location>
</feature>
<dbReference type="SMART" id="SM00149">
    <property type="entry name" value="PLCYc"/>
    <property type="match status" value="1"/>
</dbReference>
<dbReference type="Gene3D" id="2.60.40.150">
    <property type="entry name" value="C2 domain"/>
    <property type="match status" value="1"/>
</dbReference>
<dbReference type="Gene3D" id="1.10.238.10">
    <property type="entry name" value="EF-hand"/>
    <property type="match status" value="1"/>
</dbReference>
<keyword evidence="4 8" id="KW-0442">Lipid degradation</keyword>
<name>U4LP91_PYROM</name>
<dbReference type="GO" id="GO:0051209">
    <property type="term" value="P:release of sequestered calcium ion into cytosol"/>
    <property type="evidence" value="ECO:0007669"/>
    <property type="project" value="TreeGrafter"/>
</dbReference>
<keyword evidence="3" id="KW-0106">Calcium</keyword>
<accession>U4LP91</accession>
<dbReference type="GO" id="GO:0016042">
    <property type="term" value="P:lipid catabolic process"/>
    <property type="evidence" value="ECO:0007669"/>
    <property type="project" value="UniProtKB-KW"/>
</dbReference>
<dbReference type="PROSITE" id="PS50008">
    <property type="entry name" value="PIPLC_Y_DOMAIN"/>
    <property type="match status" value="1"/>
</dbReference>
<evidence type="ECO:0000313" key="14">
    <source>
        <dbReference type="Proteomes" id="UP000018144"/>
    </source>
</evidence>
<dbReference type="PRINTS" id="PR00390">
    <property type="entry name" value="PHPHLIPASEC"/>
</dbReference>
<comment type="function">
    <text evidence="7">The production of the second messenger molecules diacylglycerol (DAG) and inositol 1,4,5-trisphosphate (IP3) is mediated by activated phosphatidylinositol-specific phospholipase C enzymes.</text>
</comment>
<dbReference type="PROSITE" id="PS00018">
    <property type="entry name" value="EF_HAND_1"/>
    <property type="match status" value="1"/>
</dbReference>
<dbReference type="Proteomes" id="UP000018144">
    <property type="component" value="Unassembled WGS sequence"/>
</dbReference>
<dbReference type="EC" id="3.1.4.11" evidence="8"/>
<feature type="compositionally biased region" description="Low complexity" evidence="9">
    <location>
        <begin position="66"/>
        <end position="75"/>
    </location>
</feature>
<dbReference type="SMART" id="SM00239">
    <property type="entry name" value="C2"/>
    <property type="match status" value="1"/>
</dbReference>
<dbReference type="SUPFAM" id="SSF50729">
    <property type="entry name" value="PH domain-like"/>
    <property type="match status" value="1"/>
</dbReference>
<keyword evidence="6" id="KW-0807">Transducer</keyword>
<feature type="region of interest" description="Disordered" evidence="9">
    <location>
        <begin position="730"/>
        <end position="770"/>
    </location>
</feature>
<dbReference type="GO" id="GO:0048015">
    <property type="term" value="P:phosphatidylinositol-mediated signaling"/>
    <property type="evidence" value="ECO:0007669"/>
    <property type="project" value="TreeGrafter"/>
</dbReference>
<feature type="compositionally biased region" description="Low complexity" evidence="9">
    <location>
        <begin position="114"/>
        <end position="129"/>
    </location>
</feature>
<evidence type="ECO:0000256" key="6">
    <source>
        <dbReference type="ARBA" id="ARBA00023224"/>
    </source>
</evidence>
<dbReference type="CDD" id="cd16207">
    <property type="entry name" value="EFh_ScPlc1p_like"/>
    <property type="match status" value="1"/>
</dbReference>
<feature type="domain" description="C2" evidence="10">
    <location>
        <begin position="900"/>
        <end position="1054"/>
    </location>
</feature>
<feature type="region of interest" description="Disordered" evidence="9">
    <location>
        <begin position="173"/>
        <end position="205"/>
    </location>
</feature>
<feature type="domain" description="PI-PLC Y-box" evidence="11">
    <location>
        <begin position="778"/>
        <end position="896"/>
    </location>
</feature>
<evidence type="ECO:0000259" key="11">
    <source>
        <dbReference type="PROSITE" id="PS50008"/>
    </source>
</evidence>
<dbReference type="CDD" id="cd00275">
    <property type="entry name" value="C2_PLC_like"/>
    <property type="match status" value="1"/>
</dbReference>
<dbReference type="AlphaFoldDB" id="U4LP91"/>
<dbReference type="Pfam" id="PF00388">
    <property type="entry name" value="PI-PLC-X"/>
    <property type="match status" value="1"/>
</dbReference>
<evidence type="ECO:0000256" key="8">
    <source>
        <dbReference type="RuleBase" id="RU361133"/>
    </source>
</evidence>
<dbReference type="SUPFAM" id="SSF51695">
    <property type="entry name" value="PLC-like phosphodiesterases"/>
    <property type="match status" value="1"/>
</dbReference>
<dbReference type="PANTHER" id="PTHR10336:SF36">
    <property type="entry name" value="1-PHOSPHATIDYLINOSITOL 4,5-BISPHOSPHATE PHOSPHODIESTERASE BETA-4"/>
    <property type="match status" value="1"/>
</dbReference>
<gene>
    <name evidence="13" type="ORF">PCON_01803</name>
</gene>
<evidence type="ECO:0000256" key="4">
    <source>
        <dbReference type="ARBA" id="ARBA00022963"/>
    </source>
</evidence>
<dbReference type="OrthoDB" id="269822at2759"/>
<dbReference type="GO" id="GO:0004435">
    <property type="term" value="F:phosphatidylinositol-4,5-bisphosphate phospholipase C activity"/>
    <property type="evidence" value="ECO:0007669"/>
    <property type="project" value="UniProtKB-EC"/>
</dbReference>
<evidence type="ECO:0000256" key="9">
    <source>
        <dbReference type="SAM" id="MobiDB-lite"/>
    </source>
</evidence>
<dbReference type="PROSITE" id="PS50222">
    <property type="entry name" value="EF_HAND_2"/>
    <property type="match status" value="1"/>
</dbReference>
<evidence type="ECO:0000256" key="7">
    <source>
        <dbReference type="ARBA" id="ARBA00059664"/>
    </source>
</evidence>
<feature type="domain" description="EF-hand" evidence="12">
    <location>
        <begin position="430"/>
        <end position="465"/>
    </location>
</feature>
<evidence type="ECO:0000256" key="5">
    <source>
        <dbReference type="ARBA" id="ARBA00023098"/>
    </source>
</evidence>
<dbReference type="InterPro" id="IPR000909">
    <property type="entry name" value="PLipase_C_PInositol-sp_X_dom"/>
</dbReference>
<evidence type="ECO:0000256" key="1">
    <source>
        <dbReference type="ARBA" id="ARBA00001195"/>
    </source>
</evidence>
<evidence type="ECO:0000259" key="10">
    <source>
        <dbReference type="PROSITE" id="PS50004"/>
    </source>
</evidence>
<sequence length="1184" mass="133046">MADSKIVSKQRPASFHPGTLRTTKDQYFPYILDAALQNSLPGAPLQRTPSHPQRAPPPPPLVFQDSPQLQTTTPIQLPPTPSSFDNTPALSRKSSSDKPTLNKKTSATWHHTVSSGSSPSMRPMPSPRSLTSKDFASMMAQPISLPTPMISTSPPNESLKQQGSNLIRRVSQKAKNLRRRTSSHEQEERTGPVIVRNRSGSGSGEARLGIQHHDSLDDDDDEVAVTFVDSLDGPAYTYDKRKSMPPQHHDQQVDDAFGVIVPEELQKGTEMIRVTRKKKVKRLFTLDVNKARVSWDPTKQSSRFYVDDMKDIRTGANARNYREELKVADSDEKLWITITYVEPEGGKLKMLHVIAPDEHLFKIWTSTLEAINRYRTELMAGLAMQGEKFVEAHWKRYMANLQASTTYPVRTDRLAFEDIQHLCRGIHVNCSRRFLKEKFKRADCDNSGYLNFNEFERFVKFLKEREEIKILWEELVVNPSVGMHRNEFRAFLRETQQVDVDADSTHVDKVFKKYCRKSMKMGHPEGTPVPVIDDINDMRMNREAFAAFLLSPVYNPPLLKATVGQKLDRPLNEYYCSSSHNTYLMGRQVRGESSVEPYINVLQRGCRCVEIDCWDGADGRPVVTHGHTGTSECFFSDVISAIGKYAFIASPYPVVLSLEVHCSLDQQVEMARILVEKLGDALVQEPLMTNSFVLPSPEDLKHRILVKVKGSEVRDEKLLNGDMEAMNKRSSGVFGGLKNNTTATSSSNATSESDDPSSTGQEKKQKPPKTATKIAHELGRLGVYCRGQKFRNFALPESKTYNHIFSFQEKSFLKFCKDSDKKVALEKHNLRYIMRVYPSGFRVNSSNFDPIGFWRRGVQMVALNWQTYDLGVQLNDAMFASADDKSGYVLKPKALRARMTQDPIQDVADAKLKKDKKLVSFSIEVISAQQLPRPKDHKFDDAIDPFVEVEIFSADDKAKGTSSGEGGIDLSDSKGVSGLGAPQKRKTKVVKDDGFHPRWNERMRFSIVTKFEELVFVRFLVYHSEGGEEKRLLASCAVKLVSLQQGYRHLPLNDITGEQYLFSTLFVKIKIDPITLIERDIPQRGSTIENLKTSAKAVFNRGLGHAKERVENKVGKGDKDKEGKDGAKADAGTGGKEKTGKDKEKRKSKLDLPPMPGLLESGDAGGSVFGKEEKVDVKGKGRAE</sequence>
<dbReference type="FunFam" id="3.20.20.190:FF:000039">
    <property type="entry name" value="Phosphoinositide phospholipase C"/>
    <property type="match status" value="1"/>
</dbReference>
<feature type="compositionally biased region" description="Basic and acidic residues" evidence="9">
    <location>
        <begin position="1170"/>
        <end position="1184"/>
    </location>
</feature>
<feature type="region of interest" description="Disordered" evidence="9">
    <location>
        <begin position="1109"/>
        <end position="1184"/>
    </location>
</feature>
<dbReference type="EMBL" id="HF936182">
    <property type="protein sequence ID" value="CCX33765.1"/>
    <property type="molecule type" value="Genomic_DNA"/>
</dbReference>
<organism evidence="13 14">
    <name type="scientific">Pyronema omphalodes (strain CBS 100304)</name>
    <name type="common">Pyronema confluens</name>
    <dbReference type="NCBI Taxonomy" id="1076935"/>
    <lineage>
        <taxon>Eukaryota</taxon>
        <taxon>Fungi</taxon>
        <taxon>Dikarya</taxon>
        <taxon>Ascomycota</taxon>
        <taxon>Pezizomycotina</taxon>
        <taxon>Pezizomycetes</taxon>
        <taxon>Pezizales</taxon>
        <taxon>Pyronemataceae</taxon>
        <taxon>Pyronema</taxon>
    </lineage>
</organism>
<dbReference type="SUPFAM" id="SSF47473">
    <property type="entry name" value="EF-hand"/>
    <property type="match status" value="1"/>
</dbReference>
<keyword evidence="5 8" id="KW-0443">Lipid metabolism</keyword>
<dbReference type="InterPro" id="IPR018247">
    <property type="entry name" value="EF_Hand_1_Ca_BS"/>
</dbReference>
<dbReference type="InterPro" id="IPR017946">
    <property type="entry name" value="PLC-like_Pdiesterase_TIM-brl"/>
</dbReference>
<dbReference type="PANTHER" id="PTHR10336">
    <property type="entry name" value="PHOSPHOINOSITIDE-SPECIFIC PHOSPHOLIPASE C FAMILY PROTEIN"/>
    <property type="match status" value="1"/>
</dbReference>
<dbReference type="SMART" id="SM00148">
    <property type="entry name" value="PLCXc"/>
    <property type="match status" value="1"/>
</dbReference>
<dbReference type="PROSITE" id="PS50004">
    <property type="entry name" value="C2"/>
    <property type="match status" value="1"/>
</dbReference>
<dbReference type="Pfam" id="PF00168">
    <property type="entry name" value="C2"/>
    <property type="match status" value="2"/>
</dbReference>
<dbReference type="InterPro" id="IPR001711">
    <property type="entry name" value="PLipase_C_Pinositol-sp_Y"/>
</dbReference>
<dbReference type="Gene3D" id="3.20.20.190">
    <property type="entry name" value="Phosphatidylinositol (PI) phosphodiesterase"/>
    <property type="match status" value="1"/>
</dbReference>
<evidence type="ECO:0000259" key="12">
    <source>
        <dbReference type="PROSITE" id="PS50222"/>
    </source>
</evidence>
<dbReference type="eggNOG" id="KOG0169">
    <property type="taxonomic scope" value="Eukaryota"/>
</dbReference>
<feature type="region of interest" description="Disordered" evidence="9">
    <location>
        <begin position="39"/>
        <end position="131"/>
    </location>
</feature>
<dbReference type="InterPro" id="IPR035892">
    <property type="entry name" value="C2_domain_sf"/>
</dbReference>
<dbReference type="InterPro" id="IPR002048">
    <property type="entry name" value="EF_hand_dom"/>
</dbReference>
<dbReference type="CDD" id="cd08598">
    <property type="entry name" value="PI-PLC1c_yeast"/>
    <property type="match status" value="1"/>
</dbReference>
<dbReference type="GO" id="GO:0005509">
    <property type="term" value="F:calcium ion binding"/>
    <property type="evidence" value="ECO:0007669"/>
    <property type="project" value="InterPro"/>
</dbReference>
<keyword evidence="2 8" id="KW-0378">Hydrolase</keyword>
<dbReference type="InterPro" id="IPR011993">
    <property type="entry name" value="PH-like_dom_sf"/>
</dbReference>
<dbReference type="InterPro" id="IPR037755">
    <property type="entry name" value="Plc1_PH"/>
</dbReference>
<feature type="region of interest" description="Disordered" evidence="9">
    <location>
        <begin position="958"/>
        <end position="987"/>
    </location>
</feature>
<feature type="compositionally biased region" description="Basic and acidic residues" evidence="9">
    <location>
        <begin position="1109"/>
        <end position="1128"/>
    </location>
</feature>
<dbReference type="STRING" id="1076935.U4LP91"/>
<dbReference type="InterPro" id="IPR001192">
    <property type="entry name" value="PI-PLC_fam"/>
</dbReference>